<proteinExistence type="predicted"/>
<protein>
    <submittedName>
        <fullName evidence="1">Uncharacterized protein</fullName>
    </submittedName>
</protein>
<dbReference type="AlphaFoldDB" id="A0A821VMP7"/>
<gene>
    <name evidence="1" type="ORF">PMACD_LOCUS12042</name>
</gene>
<accession>A0A821VMP7</accession>
<dbReference type="Proteomes" id="UP000663880">
    <property type="component" value="Unassembled WGS sequence"/>
</dbReference>
<organism evidence="1 2">
    <name type="scientific">Pieris macdunnoughi</name>
    <dbReference type="NCBI Taxonomy" id="345717"/>
    <lineage>
        <taxon>Eukaryota</taxon>
        <taxon>Metazoa</taxon>
        <taxon>Ecdysozoa</taxon>
        <taxon>Arthropoda</taxon>
        <taxon>Hexapoda</taxon>
        <taxon>Insecta</taxon>
        <taxon>Pterygota</taxon>
        <taxon>Neoptera</taxon>
        <taxon>Endopterygota</taxon>
        <taxon>Lepidoptera</taxon>
        <taxon>Glossata</taxon>
        <taxon>Ditrysia</taxon>
        <taxon>Papilionoidea</taxon>
        <taxon>Pieridae</taxon>
        <taxon>Pierinae</taxon>
        <taxon>Pieris</taxon>
    </lineage>
</organism>
<sequence>MPWRRRWLRIQTVCIGEGSRKENNKKRFLRLWSWLCFQIGDVVSHYISIEIVWTRSHRRRHGIPCARSVSAVPPVKVPVRASVTPHKRRYTYYNRMFKPIAYHLPKPLTISLV</sequence>
<evidence type="ECO:0000313" key="2">
    <source>
        <dbReference type="Proteomes" id="UP000663880"/>
    </source>
</evidence>
<evidence type="ECO:0000313" key="1">
    <source>
        <dbReference type="EMBL" id="CAF4909853.1"/>
    </source>
</evidence>
<dbReference type="OrthoDB" id="6930283at2759"/>
<comment type="caution">
    <text evidence="1">The sequence shown here is derived from an EMBL/GenBank/DDBJ whole genome shotgun (WGS) entry which is preliminary data.</text>
</comment>
<dbReference type="EMBL" id="CAJOBZ010000044">
    <property type="protein sequence ID" value="CAF4909853.1"/>
    <property type="molecule type" value="Genomic_DNA"/>
</dbReference>
<keyword evidence="2" id="KW-1185">Reference proteome</keyword>
<reference evidence="1" key="1">
    <citation type="submission" date="2021-02" db="EMBL/GenBank/DDBJ databases">
        <authorList>
            <person name="Steward A R."/>
        </authorList>
    </citation>
    <scope>NUCLEOTIDE SEQUENCE</scope>
</reference>
<name>A0A821VMP7_9NEOP</name>